<dbReference type="InterPro" id="IPR025984">
    <property type="entry name" value="DCTPP"/>
</dbReference>
<sequence length="114" mass="12889">MRKMRKEDFNIMANINIIEKLKAELVCIIGDLFKVLCKGSNVAQDAILNCISGAIIILYILANRLGYSHLSVDECMKKKLKEGIIEGDEVEKDNKDLSKLYTHLKEREYGGKNG</sequence>
<organism evidence="1 2">
    <name type="scientific">Hathewaya histolytica</name>
    <name type="common">Clostridium histolyticum</name>
    <dbReference type="NCBI Taxonomy" id="1498"/>
    <lineage>
        <taxon>Bacteria</taxon>
        <taxon>Bacillati</taxon>
        <taxon>Bacillota</taxon>
        <taxon>Clostridia</taxon>
        <taxon>Eubacteriales</taxon>
        <taxon>Clostridiaceae</taxon>
        <taxon>Hathewaya</taxon>
    </lineage>
</organism>
<reference evidence="1 2" key="1">
    <citation type="submission" date="2019-05" db="EMBL/GenBank/DDBJ databases">
        <authorList>
            <consortium name="Pathogen Informatics"/>
        </authorList>
    </citation>
    <scope>NUCLEOTIDE SEQUENCE [LARGE SCALE GENOMIC DNA]</scope>
    <source>
        <strain evidence="1 2">NCTC503</strain>
    </source>
</reference>
<dbReference type="Pfam" id="PF12643">
    <property type="entry name" value="MazG-like"/>
    <property type="match status" value="1"/>
</dbReference>
<name>A0A4U9RZG8_HATHI</name>
<evidence type="ECO:0000313" key="1">
    <source>
        <dbReference type="EMBL" id="VTQ96533.1"/>
    </source>
</evidence>
<dbReference type="GO" id="GO:0009143">
    <property type="term" value="P:nucleoside triphosphate catabolic process"/>
    <property type="evidence" value="ECO:0007669"/>
    <property type="project" value="InterPro"/>
</dbReference>
<keyword evidence="2" id="KW-1185">Reference proteome</keyword>
<dbReference type="KEGG" id="hhw:NCTC503_02739"/>
<proteinExistence type="predicted"/>
<protein>
    <submittedName>
        <fullName evidence="1">MazG-like family</fullName>
    </submittedName>
</protein>
<dbReference type="AlphaFoldDB" id="A0A4U9RZG8"/>
<dbReference type="EMBL" id="LR590481">
    <property type="protein sequence ID" value="VTQ96533.1"/>
    <property type="molecule type" value="Genomic_DNA"/>
</dbReference>
<accession>A0A4U9RZG8</accession>
<gene>
    <name evidence="1" type="ORF">NCTC503_02739</name>
</gene>
<evidence type="ECO:0000313" key="2">
    <source>
        <dbReference type="Proteomes" id="UP000308489"/>
    </source>
</evidence>
<dbReference type="GO" id="GO:0047429">
    <property type="term" value="F:nucleoside triphosphate diphosphatase activity"/>
    <property type="evidence" value="ECO:0007669"/>
    <property type="project" value="InterPro"/>
</dbReference>
<dbReference type="Proteomes" id="UP000308489">
    <property type="component" value="Chromosome 1"/>
</dbReference>